<comment type="caution">
    <text evidence="3">The sequence shown here is derived from an EMBL/GenBank/DDBJ whole genome shotgun (WGS) entry which is preliminary data.</text>
</comment>
<keyword evidence="4" id="KW-1185">Reference proteome</keyword>
<dbReference type="Proteomes" id="UP000241769">
    <property type="component" value="Unassembled WGS sequence"/>
</dbReference>
<feature type="region of interest" description="Disordered" evidence="1">
    <location>
        <begin position="464"/>
        <end position="594"/>
    </location>
</feature>
<protein>
    <recommendedName>
        <fullName evidence="2">BAH domain-containing protein</fullName>
    </recommendedName>
</protein>
<feature type="compositionally biased region" description="Basic and acidic residues" evidence="1">
    <location>
        <begin position="213"/>
        <end position="225"/>
    </location>
</feature>
<organism evidence="3 4">
    <name type="scientific">Planoprotostelium fungivorum</name>
    <dbReference type="NCBI Taxonomy" id="1890364"/>
    <lineage>
        <taxon>Eukaryota</taxon>
        <taxon>Amoebozoa</taxon>
        <taxon>Evosea</taxon>
        <taxon>Variosea</taxon>
        <taxon>Cavosteliida</taxon>
        <taxon>Cavosteliaceae</taxon>
        <taxon>Planoprotostelium</taxon>
    </lineage>
</organism>
<sequence length="594" mass="69299">MHIADSHMKTHRNNGREEPCNRNLSPWQIGEVWNNFARLYDAEYKPREEATRDRFQEFISLRADWTPLLNQRFKIERPPLPPAIDFEQLENSRSKTISPLLQSMIEPTLVNANDQPSFKHTDVRQNTIKRLNSSGPETIIIITDSDDGTEELNVPISFHDKTPQYDCKLDTIGRHAEQELHLPPFSPTSTIPTSESEPPFTPQSQQNRTKAHHLMERSPIDDRDTLFLQSSGESSRRPRVTQTEAQNIVPPASKIRGPSESPNEDSPASQPFEEPADDEQENLTQENSIVWTVTALKKKKYSGVLYKGKKISEFDYVSYRSGDGEIRVGHVTCLYEDENQRKYMTLERPENIHTPVQLICPRELFKTDNTEDVLISDIVEKCQVKEDVHAMDKLSTTQYLCCRHLRDLKDEGLKLDRGTIKPITQVSSQGWEVIREQFEPVSNKRSWFKNQKASNIVVGGKKKIEEKKEGKKTEEQKEEKKKEEKKKEEKKEQKGERKKEEKKKEEKKEEKKEQKGQRKKRQREDDETEGSGRESDKGKKRKEGNGTREEEREKEKKEKEKKEKEKKEKEKKEEKQKKESGKKVVKKRQGKKRI</sequence>
<dbReference type="Gene3D" id="2.30.30.490">
    <property type="match status" value="1"/>
</dbReference>
<dbReference type="EMBL" id="MDYQ01000107">
    <property type="protein sequence ID" value="PRP82262.1"/>
    <property type="molecule type" value="Genomic_DNA"/>
</dbReference>
<reference evidence="3 4" key="1">
    <citation type="journal article" date="2018" name="Genome Biol. Evol.">
        <title>Multiple Roots of Fruiting Body Formation in Amoebozoa.</title>
        <authorList>
            <person name="Hillmann F."/>
            <person name="Forbes G."/>
            <person name="Novohradska S."/>
            <person name="Ferling I."/>
            <person name="Riege K."/>
            <person name="Groth M."/>
            <person name="Westermann M."/>
            <person name="Marz M."/>
            <person name="Spaller T."/>
            <person name="Winckler T."/>
            <person name="Schaap P."/>
            <person name="Glockner G."/>
        </authorList>
    </citation>
    <scope>NUCLEOTIDE SEQUENCE [LARGE SCALE GENOMIC DNA]</scope>
    <source>
        <strain evidence="3 4">Jena</strain>
    </source>
</reference>
<feature type="region of interest" description="Disordered" evidence="1">
    <location>
        <begin position="179"/>
        <end position="285"/>
    </location>
</feature>
<dbReference type="GO" id="GO:0003682">
    <property type="term" value="F:chromatin binding"/>
    <property type="evidence" value="ECO:0007669"/>
    <property type="project" value="InterPro"/>
</dbReference>
<proteinExistence type="predicted"/>
<feature type="compositionally biased region" description="Polar residues" evidence="1">
    <location>
        <begin position="260"/>
        <end position="269"/>
    </location>
</feature>
<feature type="compositionally biased region" description="Basic residues" evidence="1">
    <location>
        <begin position="583"/>
        <end position="594"/>
    </location>
</feature>
<feature type="compositionally biased region" description="Basic and acidic residues" evidence="1">
    <location>
        <begin position="464"/>
        <end position="516"/>
    </location>
</feature>
<gene>
    <name evidence="3" type="ORF">PROFUN_06274</name>
</gene>
<dbReference type="InterPro" id="IPR001025">
    <property type="entry name" value="BAH_dom"/>
</dbReference>
<accession>A0A2P6NEA7</accession>
<dbReference type="InterPro" id="IPR043151">
    <property type="entry name" value="BAH_sf"/>
</dbReference>
<dbReference type="PROSITE" id="PS51038">
    <property type="entry name" value="BAH"/>
    <property type="match status" value="1"/>
</dbReference>
<dbReference type="InParanoid" id="A0A2P6NEA7"/>
<evidence type="ECO:0000313" key="3">
    <source>
        <dbReference type="EMBL" id="PRP82262.1"/>
    </source>
</evidence>
<evidence type="ECO:0000313" key="4">
    <source>
        <dbReference type="Proteomes" id="UP000241769"/>
    </source>
</evidence>
<feature type="compositionally biased region" description="Basic and acidic residues" evidence="1">
    <location>
        <begin position="530"/>
        <end position="582"/>
    </location>
</feature>
<feature type="domain" description="BAH" evidence="2">
    <location>
        <begin position="309"/>
        <end position="416"/>
    </location>
</feature>
<evidence type="ECO:0000256" key="1">
    <source>
        <dbReference type="SAM" id="MobiDB-lite"/>
    </source>
</evidence>
<dbReference type="AlphaFoldDB" id="A0A2P6NEA7"/>
<feature type="compositionally biased region" description="Basic and acidic residues" evidence="1">
    <location>
        <begin position="1"/>
        <end position="20"/>
    </location>
</feature>
<feature type="compositionally biased region" description="Low complexity" evidence="1">
    <location>
        <begin position="187"/>
        <end position="198"/>
    </location>
</feature>
<evidence type="ECO:0000259" key="2">
    <source>
        <dbReference type="PROSITE" id="PS51038"/>
    </source>
</evidence>
<name>A0A2P6NEA7_9EUKA</name>
<feature type="region of interest" description="Disordered" evidence="1">
    <location>
        <begin position="1"/>
        <end position="23"/>
    </location>
</feature>